<dbReference type="Proteomes" id="UP001604336">
    <property type="component" value="Unassembled WGS sequence"/>
</dbReference>
<feature type="region of interest" description="Disordered" evidence="1">
    <location>
        <begin position="280"/>
        <end position="339"/>
    </location>
</feature>
<reference evidence="3" key="1">
    <citation type="submission" date="2024-07" db="EMBL/GenBank/DDBJ databases">
        <title>Two chromosome-level genome assemblies of Korean endemic species Abeliophyllum distichum and Forsythia ovata (Oleaceae).</title>
        <authorList>
            <person name="Jang H."/>
        </authorList>
    </citation>
    <scope>NUCLEOTIDE SEQUENCE [LARGE SCALE GENOMIC DNA]</scope>
</reference>
<gene>
    <name evidence="2" type="ORF">Adt_11761</name>
</gene>
<sequence>MKVEELVGSLMTYELHLQRRKKEKGSSIAFKIKNHEDKVDCEESETNENMAMLTKQFKKFLKRNQKGKNLNTSLQQKKRFLINTKQNPTTPMNRSDNRIQCHECEGFGHIASDCANTLKKSHTKKAMNITWSDDDEKDSDEDEDDRTSVDQVTTFEEPVRVCYSYSSMNKKLHDEQEKNLSTQVMLEFLEDDKAEIDSQNNILTNILKEKDDQIVKLLDELKVSKERIKQLTIGASRLSETLSYERTPNVKEDKTAPIAVRTKADLPMQEPNIQTLEEQVAGRQPTQDNHVPVPDSHTQMEHSASSSDVSAPAPGGSDVPNTNNEQNIRTQPPSWIQKAHPLENVLLDSGDGMMTRRRLANELGNVCYTSQIEPKI</sequence>
<dbReference type="SUPFAM" id="SSF57756">
    <property type="entry name" value="Retrovirus zinc finger-like domains"/>
    <property type="match status" value="1"/>
</dbReference>
<evidence type="ECO:0008006" key="4">
    <source>
        <dbReference type="Google" id="ProtNLM"/>
    </source>
</evidence>
<proteinExistence type="predicted"/>
<dbReference type="EMBL" id="JBFOLK010000003">
    <property type="protein sequence ID" value="KAL2526707.1"/>
    <property type="molecule type" value="Genomic_DNA"/>
</dbReference>
<feature type="compositionally biased region" description="Acidic residues" evidence="1">
    <location>
        <begin position="132"/>
        <end position="145"/>
    </location>
</feature>
<feature type="compositionally biased region" description="Low complexity" evidence="1">
    <location>
        <begin position="303"/>
        <end position="317"/>
    </location>
</feature>
<dbReference type="AlphaFoldDB" id="A0ABD1UNS1"/>
<evidence type="ECO:0000256" key="1">
    <source>
        <dbReference type="SAM" id="MobiDB-lite"/>
    </source>
</evidence>
<name>A0ABD1UNS1_9LAMI</name>
<feature type="region of interest" description="Disordered" evidence="1">
    <location>
        <begin position="131"/>
        <end position="151"/>
    </location>
</feature>
<protein>
    <recommendedName>
        <fullName evidence="4">CCHC-type domain-containing protein</fullName>
    </recommendedName>
</protein>
<comment type="caution">
    <text evidence="2">The sequence shown here is derived from an EMBL/GenBank/DDBJ whole genome shotgun (WGS) entry which is preliminary data.</text>
</comment>
<evidence type="ECO:0000313" key="3">
    <source>
        <dbReference type="Proteomes" id="UP001604336"/>
    </source>
</evidence>
<dbReference type="InterPro" id="IPR036875">
    <property type="entry name" value="Znf_CCHC_sf"/>
</dbReference>
<keyword evidence="3" id="KW-1185">Reference proteome</keyword>
<evidence type="ECO:0000313" key="2">
    <source>
        <dbReference type="EMBL" id="KAL2526707.1"/>
    </source>
</evidence>
<accession>A0ABD1UNS1</accession>
<organism evidence="2 3">
    <name type="scientific">Abeliophyllum distichum</name>
    <dbReference type="NCBI Taxonomy" id="126358"/>
    <lineage>
        <taxon>Eukaryota</taxon>
        <taxon>Viridiplantae</taxon>
        <taxon>Streptophyta</taxon>
        <taxon>Embryophyta</taxon>
        <taxon>Tracheophyta</taxon>
        <taxon>Spermatophyta</taxon>
        <taxon>Magnoliopsida</taxon>
        <taxon>eudicotyledons</taxon>
        <taxon>Gunneridae</taxon>
        <taxon>Pentapetalae</taxon>
        <taxon>asterids</taxon>
        <taxon>lamiids</taxon>
        <taxon>Lamiales</taxon>
        <taxon>Oleaceae</taxon>
        <taxon>Forsythieae</taxon>
        <taxon>Abeliophyllum</taxon>
    </lineage>
</organism>
<feature type="compositionally biased region" description="Polar residues" evidence="1">
    <location>
        <begin position="319"/>
        <end position="334"/>
    </location>
</feature>